<evidence type="ECO:0000313" key="2">
    <source>
        <dbReference type="Proteomes" id="UP001487740"/>
    </source>
</evidence>
<dbReference type="Proteomes" id="UP001487740">
    <property type="component" value="Unassembled WGS sequence"/>
</dbReference>
<keyword evidence="2" id="KW-1185">Reference proteome</keyword>
<gene>
    <name evidence="1" type="ORF">O3P69_009660</name>
</gene>
<comment type="caution">
    <text evidence="1">The sequence shown here is derived from an EMBL/GenBank/DDBJ whole genome shotgun (WGS) entry which is preliminary data.</text>
</comment>
<accession>A0AAW0SC40</accession>
<evidence type="ECO:0000313" key="1">
    <source>
        <dbReference type="EMBL" id="KAK8372890.1"/>
    </source>
</evidence>
<organism evidence="1 2">
    <name type="scientific">Scylla paramamosain</name>
    <name type="common">Mud crab</name>
    <dbReference type="NCBI Taxonomy" id="85552"/>
    <lineage>
        <taxon>Eukaryota</taxon>
        <taxon>Metazoa</taxon>
        <taxon>Ecdysozoa</taxon>
        <taxon>Arthropoda</taxon>
        <taxon>Crustacea</taxon>
        <taxon>Multicrustacea</taxon>
        <taxon>Malacostraca</taxon>
        <taxon>Eumalacostraca</taxon>
        <taxon>Eucarida</taxon>
        <taxon>Decapoda</taxon>
        <taxon>Pleocyemata</taxon>
        <taxon>Brachyura</taxon>
        <taxon>Eubrachyura</taxon>
        <taxon>Portunoidea</taxon>
        <taxon>Portunidae</taxon>
        <taxon>Portuninae</taxon>
        <taxon>Scylla</taxon>
    </lineage>
</organism>
<reference evidence="1 2" key="1">
    <citation type="submission" date="2023-03" db="EMBL/GenBank/DDBJ databases">
        <title>High-quality genome of Scylla paramamosain provides insights in environmental adaptation.</title>
        <authorList>
            <person name="Zhang L."/>
        </authorList>
    </citation>
    <scope>NUCLEOTIDE SEQUENCE [LARGE SCALE GENOMIC DNA]</scope>
    <source>
        <strain evidence="1">LZ_2023a</strain>
        <tissue evidence="1">Muscle</tissue>
    </source>
</reference>
<name>A0AAW0SC40_SCYPA</name>
<protein>
    <recommendedName>
        <fullName evidence="3">Secreted protein</fullName>
    </recommendedName>
</protein>
<evidence type="ECO:0008006" key="3">
    <source>
        <dbReference type="Google" id="ProtNLM"/>
    </source>
</evidence>
<sequence length="75" mass="8290">MLIKLLPLCRPFCGQTVESRRSVHIISAFTTITSEVVSIRGALKVPEGDVQLRRRQVEVVVVSQHSTLAQGVQGY</sequence>
<dbReference type="AlphaFoldDB" id="A0AAW0SC40"/>
<dbReference type="EMBL" id="JARAKH010001493">
    <property type="protein sequence ID" value="KAK8372890.1"/>
    <property type="molecule type" value="Genomic_DNA"/>
</dbReference>
<proteinExistence type="predicted"/>